<evidence type="ECO:0000259" key="20">
    <source>
        <dbReference type="PROSITE" id="PS50011"/>
    </source>
</evidence>
<dbReference type="Pfam" id="PF00069">
    <property type="entry name" value="Pkinase"/>
    <property type="match status" value="1"/>
</dbReference>
<evidence type="ECO:0000256" key="15">
    <source>
        <dbReference type="ARBA" id="ARBA00047899"/>
    </source>
</evidence>
<dbReference type="PROSITE" id="PS50011">
    <property type="entry name" value="PROTEIN_KINASE_DOM"/>
    <property type="match status" value="1"/>
</dbReference>
<dbReference type="GO" id="GO:0000422">
    <property type="term" value="P:autophagy of mitochondrion"/>
    <property type="evidence" value="ECO:0007669"/>
    <property type="project" value="TreeGrafter"/>
</dbReference>
<dbReference type="InterPro" id="IPR007273">
    <property type="entry name" value="SCAMP"/>
</dbReference>
<keyword evidence="11" id="KW-0653">Protein transport</keyword>
<dbReference type="FunFam" id="3.30.200.20:FF:000238">
    <property type="entry name" value="Putative serine/threonine-protein kinase ULK3"/>
    <property type="match status" value="1"/>
</dbReference>
<dbReference type="PROSITE" id="PS00107">
    <property type="entry name" value="PROTEIN_KINASE_ATP"/>
    <property type="match status" value="1"/>
</dbReference>
<feature type="transmembrane region" description="Helical" evidence="18">
    <location>
        <begin position="184"/>
        <end position="203"/>
    </location>
</feature>
<dbReference type="Gene3D" id="1.20.58.80">
    <property type="entry name" value="Phosphotransferase system, lactose/cellobiose-type IIA subunit"/>
    <property type="match status" value="2"/>
</dbReference>
<dbReference type="InterPro" id="IPR045269">
    <property type="entry name" value="Atg1-like"/>
</dbReference>
<evidence type="ECO:0000256" key="11">
    <source>
        <dbReference type="ARBA" id="ARBA00022927"/>
    </source>
</evidence>
<sequence length="969" mass="107770">MQDPSVTQLTNAPQGGLAEFNPFSEVGDYVLSLSRAVFWETNAATTVPVSQLPGPSQPAVLQPSVEPAQPTPQAVAAAAQAGLLRQQEELDRKAAELERKERELQNTAANLHVRDNNWPPLPSWCPVKPCFYQDFSTEIPADYQRICKMLYYLWMLHSVTLFLNLLACLAWFTSDAANGTAFGLSILWFVIFTPCAFLCWYRPIYKAFSGWLAALSTLQGGHLPVSIIMMVVAGFFTLCAGLSLFLLQRVHAFYRRTGASFQQAQEEFSQGIFSNRTFRSAASSAARGTFQGNYCVTTVALRSLLKSDLVSVMQEFTKMASLLPLGTGALLRLPSYCQPFIPRAIEWGPGISSHCFWTWEGCGGQKARVFLPPPTRSLAEGVTQPAAGWAELRRGGVELRFRRAALGPCGVPPRRPRASPTSLLAGTCAPNQEAPGGGRGMAGPGWGLPRLDGFILTERLGSGTYATVYKAYAKKDTREVVAIKCVAKKSLNKASVENLLTEIEILKSIRHPHIVQLKDFQWDNDNIYLIMEFCAGGDLSRFIHTRRILPEKVARVFMQQLASALKFLHERNISHLDLKPQNILLSSLEKPHLKLADFGFAQHMSPRDEKHVLRGSPLYMAPEMVCQRQYDARVDLWSVGVILYEALFGQPPFASRSFSELEEKIRSNRVIELPLRPQLSLDCRDLLQRLLERDPSHRISFKDFFAHPWVDLEHMPSGESLARATALVVEAVKKDQEGDAATALSLYCKALDFFVPALHCEAQTVPMTWVQKGQEWDEVDAQRKEAIKAKVGQYVSRAEELKAIVSSSNQALLRQGTSVQGLLREMARDKPRLLAALEVASAAMAKEEAGKEQDALDLYQHSLGELLLLLAAEAPGRRRELLHTEVQNLMARAEYLKEQIKVGMDEPHWAVGCGFFLFVVVCALWLLSPAVCLTPALLYVPQIRESHWDAATLDKEGLSESVRSSCTLQ</sequence>
<dbReference type="InterPro" id="IPR007330">
    <property type="entry name" value="MIT_dom"/>
</dbReference>
<evidence type="ECO:0000256" key="1">
    <source>
        <dbReference type="ARBA" id="ARBA00004141"/>
    </source>
</evidence>
<dbReference type="Gene3D" id="1.10.510.10">
    <property type="entry name" value="Transferase(Phosphotransferase) domain 1"/>
    <property type="match status" value="1"/>
</dbReference>
<dbReference type="Gene3D" id="3.30.200.20">
    <property type="entry name" value="Phosphorylase Kinase, domain 1"/>
    <property type="match status" value="1"/>
</dbReference>
<comment type="catalytic activity">
    <reaction evidence="15">
        <text>L-threonyl-[protein] + ATP = O-phospho-L-threonyl-[protein] + ADP + H(+)</text>
        <dbReference type="Rhea" id="RHEA:46608"/>
        <dbReference type="Rhea" id="RHEA-COMP:11060"/>
        <dbReference type="Rhea" id="RHEA-COMP:11605"/>
        <dbReference type="ChEBI" id="CHEBI:15378"/>
        <dbReference type="ChEBI" id="CHEBI:30013"/>
        <dbReference type="ChEBI" id="CHEBI:30616"/>
        <dbReference type="ChEBI" id="CHEBI:61977"/>
        <dbReference type="ChEBI" id="CHEBI:456216"/>
        <dbReference type="EC" id="2.7.11.1"/>
    </reaction>
</comment>
<evidence type="ECO:0000256" key="2">
    <source>
        <dbReference type="ARBA" id="ARBA00004496"/>
    </source>
</evidence>
<feature type="transmembrane region" description="Helical" evidence="18">
    <location>
        <begin position="909"/>
        <end position="927"/>
    </location>
</feature>
<dbReference type="SUPFAM" id="SSF116846">
    <property type="entry name" value="MIT domain"/>
    <property type="match status" value="2"/>
</dbReference>
<evidence type="ECO:0000256" key="12">
    <source>
        <dbReference type="ARBA" id="ARBA00022989"/>
    </source>
</evidence>
<keyword evidence="4" id="KW-0723">Serine/threonine-protein kinase</keyword>
<evidence type="ECO:0000313" key="22">
    <source>
        <dbReference type="Proteomes" id="UP001488838"/>
    </source>
</evidence>
<keyword evidence="7" id="KW-0677">Repeat</keyword>
<keyword evidence="8 17" id="KW-0547">Nucleotide-binding</keyword>
<dbReference type="PANTHER" id="PTHR24348:SF65">
    <property type="entry name" value="SERINE_THREONINE-PROTEIN KINASE ULK3"/>
    <property type="match status" value="1"/>
</dbReference>
<evidence type="ECO:0000256" key="9">
    <source>
        <dbReference type="ARBA" id="ARBA00022777"/>
    </source>
</evidence>
<dbReference type="InterPro" id="IPR017441">
    <property type="entry name" value="Protein_kinase_ATP_BS"/>
</dbReference>
<dbReference type="EMBL" id="JBBHLL010000471">
    <property type="protein sequence ID" value="KAK7802254.1"/>
    <property type="molecule type" value="Genomic_DNA"/>
</dbReference>
<dbReference type="InterPro" id="IPR036181">
    <property type="entry name" value="MIT_dom_sf"/>
</dbReference>
<dbReference type="GO" id="GO:0061709">
    <property type="term" value="P:reticulophagy"/>
    <property type="evidence" value="ECO:0007669"/>
    <property type="project" value="TreeGrafter"/>
</dbReference>
<feature type="binding site" evidence="17">
    <location>
        <position position="489"/>
    </location>
    <ligand>
        <name>ATP</name>
        <dbReference type="ChEBI" id="CHEBI:30616"/>
    </ligand>
</feature>
<dbReference type="Pfam" id="PF04212">
    <property type="entry name" value="MIT"/>
    <property type="match status" value="2"/>
</dbReference>
<dbReference type="CDD" id="cd14121">
    <property type="entry name" value="STKc_ULK3"/>
    <property type="match status" value="1"/>
</dbReference>
<evidence type="ECO:0000256" key="8">
    <source>
        <dbReference type="ARBA" id="ARBA00022741"/>
    </source>
</evidence>
<evidence type="ECO:0000256" key="17">
    <source>
        <dbReference type="PROSITE-ProRule" id="PRU10141"/>
    </source>
</evidence>
<dbReference type="GO" id="GO:0005776">
    <property type="term" value="C:autophagosome"/>
    <property type="evidence" value="ECO:0007669"/>
    <property type="project" value="TreeGrafter"/>
</dbReference>
<keyword evidence="3" id="KW-0963">Cytoplasm</keyword>
<keyword evidence="13" id="KW-0072">Autophagy</keyword>
<keyword evidence="6 18" id="KW-0812">Transmembrane</keyword>
<proteinExistence type="inferred from homology"/>
<keyword evidence="14 18" id="KW-0472">Membrane</keyword>
<dbReference type="GO" id="GO:0015031">
    <property type="term" value="P:protein transport"/>
    <property type="evidence" value="ECO:0007669"/>
    <property type="project" value="UniProtKB-KW"/>
</dbReference>
<comment type="subcellular location">
    <subcellularLocation>
        <location evidence="2">Cytoplasm</location>
    </subcellularLocation>
    <subcellularLocation>
        <location evidence="1 18">Membrane</location>
        <topology evidence="1 18">Multi-pass membrane protein</topology>
    </subcellularLocation>
</comment>
<keyword evidence="12 18" id="KW-1133">Transmembrane helix</keyword>
<feature type="coiled-coil region" evidence="19">
    <location>
        <begin position="80"/>
        <end position="114"/>
    </location>
</feature>
<dbReference type="GO" id="GO:0010506">
    <property type="term" value="P:regulation of autophagy"/>
    <property type="evidence" value="ECO:0007669"/>
    <property type="project" value="InterPro"/>
</dbReference>
<dbReference type="AlphaFoldDB" id="A0AAW0HHG9"/>
<name>A0AAW0HHG9_MYOGA</name>
<dbReference type="CDD" id="cd02656">
    <property type="entry name" value="MIT"/>
    <property type="match status" value="1"/>
</dbReference>
<evidence type="ECO:0000256" key="6">
    <source>
        <dbReference type="ARBA" id="ARBA00022692"/>
    </source>
</evidence>
<comment type="caution">
    <text evidence="21">The sequence shown here is derived from an EMBL/GenBank/DDBJ whole genome shotgun (WGS) entry which is preliminary data.</text>
</comment>
<evidence type="ECO:0000256" key="16">
    <source>
        <dbReference type="ARBA" id="ARBA00048679"/>
    </source>
</evidence>
<dbReference type="FunFam" id="1.10.510.10:FF:000241">
    <property type="entry name" value="Putative serine/threonine-protein kinase ULK3"/>
    <property type="match status" value="1"/>
</dbReference>
<feature type="transmembrane region" description="Helical" evidence="18">
    <location>
        <begin position="223"/>
        <end position="247"/>
    </location>
</feature>
<evidence type="ECO:0000256" key="10">
    <source>
        <dbReference type="ARBA" id="ARBA00022840"/>
    </source>
</evidence>
<evidence type="ECO:0000256" key="7">
    <source>
        <dbReference type="ARBA" id="ARBA00022737"/>
    </source>
</evidence>
<dbReference type="InterPro" id="IPR008271">
    <property type="entry name" value="Ser/Thr_kinase_AS"/>
</dbReference>
<keyword evidence="19" id="KW-0175">Coiled coil</keyword>
<protein>
    <recommendedName>
        <fullName evidence="18">Secretory carrier-associated membrane protein</fullName>
        <shortName evidence="18">Secretory carrier membrane protein</shortName>
    </recommendedName>
</protein>
<comment type="catalytic activity">
    <reaction evidence="16">
        <text>L-seryl-[protein] + ATP = O-phospho-L-seryl-[protein] + ADP + H(+)</text>
        <dbReference type="Rhea" id="RHEA:17989"/>
        <dbReference type="Rhea" id="RHEA-COMP:9863"/>
        <dbReference type="Rhea" id="RHEA-COMP:11604"/>
        <dbReference type="ChEBI" id="CHEBI:15378"/>
        <dbReference type="ChEBI" id="CHEBI:29999"/>
        <dbReference type="ChEBI" id="CHEBI:30616"/>
        <dbReference type="ChEBI" id="CHEBI:83421"/>
        <dbReference type="ChEBI" id="CHEBI:456216"/>
        <dbReference type="EC" id="2.7.11.1"/>
    </reaction>
</comment>
<dbReference type="SMART" id="SM00745">
    <property type="entry name" value="MIT"/>
    <property type="match status" value="2"/>
</dbReference>
<dbReference type="GO" id="GO:0034045">
    <property type="term" value="C:phagophore assembly site membrane"/>
    <property type="evidence" value="ECO:0007669"/>
    <property type="project" value="TreeGrafter"/>
</dbReference>
<dbReference type="Proteomes" id="UP001488838">
    <property type="component" value="Unassembled WGS sequence"/>
</dbReference>
<dbReference type="InterPro" id="IPR011009">
    <property type="entry name" value="Kinase-like_dom_sf"/>
</dbReference>
<dbReference type="PROSITE" id="PS00108">
    <property type="entry name" value="PROTEIN_KINASE_ST"/>
    <property type="match status" value="1"/>
</dbReference>
<feature type="domain" description="Protein kinase" evidence="20">
    <location>
        <begin position="454"/>
        <end position="710"/>
    </location>
</feature>
<dbReference type="SUPFAM" id="SSF56112">
    <property type="entry name" value="Protein kinase-like (PK-like)"/>
    <property type="match status" value="1"/>
</dbReference>
<dbReference type="GO" id="GO:0042594">
    <property type="term" value="P:response to starvation"/>
    <property type="evidence" value="ECO:0007669"/>
    <property type="project" value="TreeGrafter"/>
</dbReference>
<dbReference type="GO" id="GO:0005829">
    <property type="term" value="C:cytosol"/>
    <property type="evidence" value="ECO:0007669"/>
    <property type="project" value="TreeGrafter"/>
</dbReference>
<keyword evidence="18" id="KW-0813">Transport</keyword>
<evidence type="ECO:0000256" key="19">
    <source>
        <dbReference type="SAM" id="Coils"/>
    </source>
</evidence>
<dbReference type="GO" id="GO:0034727">
    <property type="term" value="P:piecemeal microautophagy of the nucleus"/>
    <property type="evidence" value="ECO:0007669"/>
    <property type="project" value="TreeGrafter"/>
</dbReference>
<dbReference type="SMART" id="SM00220">
    <property type="entry name" value="S_TKc"/>
    <property type="match status" value="1"/>
</dbReference>
<accession>A0AAW0HHG9</accession>
<dbReference type="GO" id="GO:0004674">
    <property type="term" value="F:protein serine/threonine kinase activity"/>
    <property type="evidence" value="ECO:0007669"/>
    <property type="project" value="UniProtKB-KW"/>
</dbReference>
<evidence type="ECO:0000256" key="18">
    <source>
        <dbReference type="RuleBase" id="RU363122"/>
    </source>
</evidence>
<keyword evidence="22" id="KW-1185">Reference proteome</keyword>
<evidence type="ECO:0000256" key="13">
    <source>
        <dbReference type="ARBA" id="ARBA00023006"/>
    </source>
</evidence>
<evidence type="ECO:0000256" key="3">
    <source>
        <dbReference type="ARBA" id="ARBA00022490"/>
    </source>
</evidence>
<gene>
    <name evidence="21" type="ORF">U0070_025466</name>
</gene>
<dbReference type="Pfam" id="PF04144">
    <property type="entry name" value="SCAMP"/>
    <property type="match status" value="1"/>
</dbReference>
<dbReference type="PANTHER" id="PTHR24348">
    <property type="entry name" value="SERINE/THREONINE-PROTEIN KINASE UNC-51-RELATED"/>
    <property type="match status" value="1"/>
</dbReference>
<dbReference type="FunFam" id="1.20.58.80:FF:000010">
    <property type="entry name" value="serine/threonine-protein kinase ULK3 isoform X1"/>
    <property type="match status" value="1"/>
</dbReference>
<evidence type="ECO:0000313" key="21">
    <source>
        <dbReference type="EMBL" id="KAK7802254.1"/>
    </source>
</evidence>
<feature type="transmembrane region" description="Helical" evidence="18">
    <location>
        <begin position="149"/>
        <end position="172"/>
    </location>
</feature>
<reference evidence="21 22" key="1">
    <citation type="journal article" date="2023" name="bioRxiv">
        <title>Conserved and derived expression patterns and positive selection on dental genes reveal complex evolutionary context of ever-growing rodent molars.</title>
        <authorList>
            <person name="Calamari Z.T."/>
            <person name="Song A."/>
            <person name="Cohen E."/>
            <person name="Akter M."/>
            <person name="Roy R.D."/>
            <person name="Hallikas O."/>
            <person name="Christensen M.M."/>
            <person name="Li P."/>
            <person name="Marangoni P."/>
            <person name="Jernvall J."/>
            <person name="Klein O.D."/>
        </authorList>
    </citation>
    <scope>NUCLEOTIDE SEQUENCE [LARGE SCALE GENOMIC DNA]</scope>
    <source>
        <strain evidence="21">V071</strain>
    </source>
</reference>
<dbReference type="GO" id="GO:0000045">
    <property type="term" value="P:autophagosome assembly"/>
    <property type="evidence" value="ECO:0007669"/>
    <property type="project" value="TreeGrafter"/>
</dbReference>
<evidence type="ECO:0000256" key="4">
    <source>
        <dbReference type="ARBA" id="ARBA00022527"/>
    </source>
</evidence>
<evidence type="ECO:0000256" key="14">
    <source>
        <dbReference type="ARBA" id="ARBA00023136"/>
    </source>
</evidence>
<keyword evidence="5" id="KW-0808">Transferase</keyword>
<comment type="similarity">
    <text evidence="18">Belongs to the SCAMP family.</text>
</comment>
<keyword evidence="9" id="KW-0418">Kinase</keyword>
<keyword evidence="10 17" id="KW-0067">ATP-binding</keyword>
<dbReference type="InterPro" id="IPR000719">
    <property type="entry name" value="Prot_kinase_dom"/>
</dbReference>
<organism evidence="21 22">
    <name type="scientific">Myodes glareolus</name>
    <name type="common">Bank vole</name>
    <name type="synonym">Clethrionomys glareolus</name>
    <dbReference type="NCBI Taxonomy" id="447135"/>
    <lineage>
        <taxon>Eukaryota</taxon>
        <taxon>Metazoa</taxon>
        <taxon>Chordata</taxon>
        <taxon>Craniata</taxon>
        <taxon>Vertebrata</taxon>
        <taxon>Euteleostomi</taxon>
        <taxon>Mammalia</taxon>
        <taxon>Eutheria</taxon>
        <taxon>Euarchontoglires</taxon>
        <taxon>Glires</taxon>
        <taxon>Rodentia</taxon>
        <taxon>Myomorpha</taxon>
        <taxon>Muroidea</taxon>
        <taxon>Cricetidae</taxon>
        <taxon>Arvicolinae</taxon>
        <taxon>Myodes</taxon>
    </lineage>
</organism>
<evidence type="ECO:0000256" key="5">
    <source>
        <dbReference type="ARBA" id="ARBA00022679"/>
    </source>
</evidence>
<dbReference type="GO" id="GO:0005524">
    <property type="term" value="F:ATP binding"/>
    <property type="evidence" value="ECO:0007669"/>
    <property type="project" value="UniProtKB-UniRule"/>
</dbReference>